<dbReference type="EMBL" id="JAHUTI010059572">
    <property type="protein sequence ID" value="MED6251182.1"/>
    <property type="molecule type" value="Genomic_DNA"/>
</dbReference>
<evidence type="ECO:0000313" key="1">
    <source>
        <dbReference type="EMBL" id="MED6251182.1"/>
    </source>
</evidence>
<sequence length="108" mass="12485">MEMLRRTCHLPTMPKVPTCGLMTMESLLFFVQQTHLTCTPKGNLKSIVIRKRKQSRPNNPDKQKVAVKQGFCSVMICWCLYFYHLSICFDFFSCAYPGFISCFPSAFL</sequence>
<protein>
    <submittedName>
        <fullName evidence="1">Uncharacterized protein</fullName>
    </submittedName>
</protein>
<comment type="caution">
    <text evidence="1">The sequence shown here is derived from an EMBL/GenBank/DDBJ whole genome shotgun (WGS) entry which is preliminary data.</text>
</comment>
<organism evidence="1 2">
    <name type="scientific">Ataeniobius toweri</name>
    <dbReference type="NCBI Taxonomy" id="208326"/>
    <lineage>
        <taxon>Eukaryota</taxon>
        <taxon>Metazoa</taxon>
        <taxon>Chordata</taxon>
        <taxon>Craniata</taxon>
        <taxon>Vertebrata</taxon>
        <taxon>Euteleostomi</taxon>
        <taxon>Actinopterygii</taxon>
        <taxon>Neopterygii</taxon>
        <taxon>Teleostei</taxon>
        <taxon>Neoteleostei</taxon>
        <taxon>Acanthomorphata</taxon>
        <taxon>Ovalentaria</taxon>
        <taxon>Atherinomorphae</taxon>
        <taxon>Cyprinodontiformes</taxon>
        <taxon>Goodeidae</taxon>
        <taxon>Ataeniobius</taxon>
    </lineage>
</organism>
<keyword evidence="2" id="KW-1185">Reference proteome</keyword>
<accession>A0ABU7BL29</accession>
<reference evidence="1 2" key="1">
    <citation type="submission" date="2021-07" db="EMBL/GenBank/DDBJ databases">
        <authorList>
            <person name="Palmer J.M."/>
        </authorList>
    </citation>
    <scope>NUCLEOTIDE SEQUENCE [LARGE SCALE GENOMIC DNA]</scope>
    <source>
        <strain evidence="1 2">AT_MEX2019</strain>
        <tissue evidence="1">Muscle</tissue>
    </source>
</reference>
<name>A0ABU7BL29_9TELE</name>
<proteinExistence type="predicted"/>
<gene>
    <name evidence="1" type="ORF">ATANTOWER_024742</name>
</gene>
<evidence type="ECO:0000313" key="2">
    <source>
        <dbReference type="Proteomes" id="UP001345963"/>
    </source>
</evidence>
<dbReference type="Proteomes" id="UP001345963">
    <property type="component" value="Unassembled WGS sequence"/>
</dbReference>